<reference evidence="2" key="1">
    <citation type="journal article" date="2019" name="Int. J. Syst. Evol. Microbiol.">
        <title>The Global Catalogue of Microorganisms (GCM) 10K type strain sequencing project: providing services to taxonomists for standard genome sequencing and annotation.</title>
        <authorList>
            <consortium name="The Broad Institute Genomics Platform"/>
            <consortium name="The Broad Institute Genome Sequencing Center for Infectious Disease"/>
            <person name="Wu L."/>
            <person name="Ma J."/>
        </authorList>
    </citation>
    <scope>NUCLEOTIDE SEQUENCE [LARGE SCALE GENOMIC DNA]</scope>
    <source>
        <strain evidence="2">NBRC 102122</strain>
    </source>
</reference>
<sequence length="225" mass="24753">MVDVIALDPVLKLRRCDPELRNSTRGGPTTRYGRGQRVFSDAGYWHVKIEMVINSPARSRAYRALAAHLRAGGAVDLPICAGYRPEGADESVSWVKIGANAALRATELELDVEGVTVAAGDYYTVNNSLYLVRKVLASPAIDPTLSPWVRDSPWNDTRLWTDGEDPTASYTVSVLPPIREAMLNGWTVEARNPRLRCELADISDGDLSLNLLRFGTATLTLRETL</sequence>
<gene>
    <name evidence="1" type="ORF">GCM10007923_63450</name>
</gene>
<comment type="caution">
    <text evidence="1">The sequence shown here is derived from an EMBL/GenBank/DDBJ whole genome shotgun (WGS) entry which is preliminary data.</text>
</comment>
<dbReference type="Proteomes" id="UP001156702">
    <property type="component" value="Unassembled WGS sequence"/>
</dbReference>
<keyword evidence="2" id="KW-1185">Reference proteome</keyword>
<evidence type="ECO:0000313" key="1">
    <source>
        <dbReference type="EMBL" id="GLR55124.1"/>
    </source>
</evidence>
<dbReference type="RefSeq" id="WP_245082959.1">
    <property type="nucleotide sequence ID" value="NZ_BSOP01000069.1"/>
</dbReference>
<accession>A0ABQ5ZQG2</accession>
<proteinExistence type="predicted"/>
<evidence type="ECO:0000313" key="2">
    <source>
        <dbReference type="Proteomes" id="UP001156702"/>
    </source>
</evidence>
<organism evidence="1 2">
    <name type="scientific">Shinella yambaruensis</name>
    <dbReference type="NCBI Taxonomy" id="415996"/>
    <lineage>
        <taxon>Bacteria</taxon>
        <taxon>Pseudomonadati</taxon>
        <taxon>Pseudomonadota</taxon>
        <taxon>Alphaproteobacteria</taxon>
        <taxon>Hyphomicrobiales</taxon>
        <taxon>Rhizobiaceae</taxon>
        <taxon>Shinella</taxon>
    </lineage>
</organism>
<protein>
    <submittedName>
        <fullName evidence="1">Uncharacterized protein</fullName>
    </submittedName>
</protein>
<dbReference type="EMBL" id="BSOP01000069">
    <property type="protein sequence ID" value="GLR55124.1"/>
    <property type="molecule type" value="Genomic_DNA"/>
</dbReference>
<name>A0ABQ5ZQG2_9HYPH</name>